<evidence type="ECO:0000313" key="4">
    <source>
        <dbReference type="Proteomes" id="UP000335636"/>
    </source>
</evidence>
<keyword evidence="4" id="KW-1185">Reference proteome</keyword>
<feature type="region of interest" description="Disordered" evidence="1">
    <location>
        <begin position="98"/>
        <end position="189"/>
    </location>
</feature>
<sequence>TRIRCSSSQLTLLQMYHFFVGFSFSKTEIQWRFVVFYFFSVLFKFLILIPEIYPTDTEAKTIPDACSPARYKAARCEESGKGRCRRPLAALPREFVAPAAAARTRGRDPRQPARPQHSAARRPASPRAPSSLQRWGGGRGGEPGRPRWPHRAHPQRRPRGKELREKGVNPEVHRPPASQRQPRGNKSGP</sequence>
<proteinExistence type="predicted"/>
<dbReference type="AlphaFoldDB" id="A0A5E4CH20"/>
<keyword evidence="2" id="KW-1133">Transmembrane helix</keyword>
<feature type="compositionally biased region" description="Polar residues" evidence="1">
    <location>
        <begin position="178"/>
        <end position="189"/>
    </location>
</feature>
<feature type="transmembrane region" description="Helical" evidence="2">
    <location>
        <begin position="33"/>
        <end position="53"/>
    </location>
</feature>
<dbReference type="Proteomes" id="UP000335636">
    <property type="component" value="Unassembled WGS sequence"/>
</dbReference>
<comment type="caution">
    <text evidence="3">The sequence shown here is derived from an EMBL/GenBank/DDBJ whole genome shotgun (WGS) entry which is preliminary data.</text>
</comment>
<feature type="non-terminal residue" evidence="3">
    <location>
        <position position="189"/>
    </location>
</feature>
<feature type="compositionally biased region" description="Basic residues" evidence="1">
    <location>
        <begin position="147"/>
        <end position="159"/>
    </location>
</feature>
<name>A0A5E4CH20_MARMO</name>
<evidence type="ECO:0000313" key="3">
    <source>
        <dbReference type="EMBL" id="VTJ81118.1"/>
    </source>
</evidence>
<feature type="compositionally biased region" description="Basic and acidic residues" evidence="1">
    <location>
        <begin position="160"/>
        <end position="174"/>
    </location>
</feature>
<evidence type="ECO:0000256" key="1">
    <source>
        <dbReference type="SAM" id="MobiDB-lite"/>
    </source>
</evidence>
<accession>A0A5E4CH20</accession>
<keyword evidence="2" id="KW-0812">Transmembrane</keyword>
<evidence type="ECO:0000256" key="2">
    <source>
        <dbReference type="SAM" id="Phobius"/>
    </source>
</evidence>
<reference evidence="3" key="1">
    <citation type="submission" date="2019-04" db="EMBL/GenBank/DDBJ databases">
        <authorList>
            <person name="Alioto T."/>
            <person name="Alioto T."/>
        </authorList>
    </citation>
    <scope>NUCLEOTIDE SEQUENCE [LARGE SCALE GENOMIC DNA]</scope>
</reference>
<gene>
    <name evidence="3" type="ORF">MONAX_5E029872</name>
</gene>
<organism evidence="3 4">
    <name type="scientific">Marmota monax</name>
    <name type="common">Woodchuck</name>
    <dbReference type="NCBI Taxonomy" id="9995"/>
    <lineage>
        <taxon>Eukaryota</taxon>
        <taxon>Metazoa</taxon>
        <taxon>Chordata</taxon>
        <taxon>Craniata</taxon>
        <taxon>Vertebrata</taxon>
        <taxon>Euteleostomi</taxon>
        <taxon>Mammalia</taxon>
        <taxon>Eutheria</taxon>
        <taxon>Euarchontoglires</taxon>
        <taxon>Glires</taxon>
        <taxon>Rodentia</taxon>
        <taxon>Sciuromorpha</taxon>
        <taxon>Sciuridae</taxon>
        <taxon>Xerinae</taxon>
        <taxon>Marmotini</taxon>
        <taxon>Marmota</taxon>
    </lineage>
</organism>
<dbReference type="EMBL" id="CABDUW010001385">
    <property type="protein sequence ID" value="VTJ81118.1"/>
    <property type="molecule type" value="Genomic_DNA"/>
</dbReference>
<feature type="non-terminal residue" evidence="3">
    <location>
        <position position="1"/>
    </location>
</feature>
<keyword evidence="2" id="KW-0472">Membrane</keyword>
<protein>
    <submittedName>
        <fullName evidence="3">Uncharacterized protein</fullName>
    </submittedName>
</protein>
<feature type="compositionally biased region" description="Low complexity" evidence="1">
    <location>
        <begin position="113"/>
        <end position="134"/>
    </location>
</feature>